<feature type="compositionally biased region" description="Basic residues" evidence="1">
    <location>
        <begin position="99"/>
        <end position="110"/>
    </location>
</feature>
<protein>
    <submittedName>
        <fullName evidence="3">Potassium voltage-gated channel subfamily KQT member 5</fullName>
    </submittedName>
</protein>
<feature type="region of interest" description="Disordered" evidence="1">
    <location>
        <begin position="435"/>
        <end position="484"/>
    </location>
</feature>
<feature type="chain" id="PRO_5043327051" evidence="2">
    <location>
        <begin position="18"/>
        <end position="604"/>
    </location>
</feature>
<gene>
    <name evidence="3" type="ORF">ElyMa_004725700</name>
</gene>
<organism evidence="3 4">
    <name type="scientific">Elysia marginata</name>
    <dbReference type="NCBI Taxonomy" id="1093978"/>
    <lineage>
        <taxon>Eukaryota</taxon>
        <taxon>Metazoa</taxon>
        <taxon>Spiralia</taxon>
        <taxon>Lophotrochozoa</taxon>
        <taxon>Mollusca</taxon>
        <taxon>Gastropoda</taxon>
        <taxon>Heterobranchia</taxon>
        <taxon>Euthyneura</taxon>
        <taxon>Panpulmonata</taxon>
        <taxon>Sacoglossa</taxon>
        <taxon>Placobranchoidea</taxon>
        <taxon>Plakobranchidae</taxon>
        <taxon>Elysia</taxon>
    </lineage>
</organism>
<feature type="compositionally biased region" description="Polar residues" evidence="1">
    <location>
        <begin position="458"/>
        <end position="474"/>
    </location>
</feature>
<feature type="region of interest" description="Disordered" evidence="1">
    <location>
        <begin position="312"/>
        <end position="353"/>
    </location>
</feature>
<proteinExistence type="predicted"/>
<feature type="compositionally biased region" description="Low complexity" evidence="1">
    <location>
        <begin position="334"/>
        <end position="347"/>
    </location>
</feature>
<dbReference type="AlphaFoldDB" id="A0AAV4IFG4"/>
<accession>A0AAV4IFG4</accession>
<dbReference type="EMBL" id="BMAT01009492">
    <property type="protein sequence ID" value="GFS07242.1"/>
    <property type="molecule type" value="Genomic_DNA"/>
</dbReference>
<feature type="compositionally biased region" description="Acidic residues" evidence="1">
    <location>
        <begin position="159"/>
        <end position="171"/>
    </location>
</feature>
<feature type="compositionally biased region" description="Polar residues" evidence="1">
    <location>
        <begin position="313"/>
        <end position="326"/>
    </location>
</feature>
<dbReference type="Proteomes" id="UP000762676">
    <property type="component" value="Unassembled WGS sequence"/>
</dbReference>
<feature type="compositionally biased region" description="Basic and acidic residues" evidence="1">
    <location>
        <begin position="59"/>
        <end position="69"/>
    </location>
</feature>
<sequence>MSIFINFLVSLRSFCLSAQTCPALNEKRHPQSEEEQDQQKPSILKKHCTKQLQPNPEAPQHHKTGDSRNTKRSSFPSGDCASLPRDVSPPDIWLSRKDGTHRHIVKHHQPKQSYGALEESSGLEKKSDKEERARNQSNRNDKCRETGANTDTGTPQSLDGDDGSDDNDAGDSGDQAVISHSDDVLCVDDSELCSNSSCSNFINTNYKKSCVTSRNNRADESSVSSQLVNACDKDDDVDNDINENVGLVSGIQRKEKPVSSTPSVTFRGCNTKAQKTSASSFDDDDADGKPQTGKTKFARLIGLYKRDIKRSSKSTCIEGTKPESSQGCGGVRKSSGSSTSNPRSPCSPLTPTIQVTTPALTDVVPPPSAPLLKSALVKSPRSTDSRGASLSSSTPTASSKHPLPNTAKHKVSFITGLRRFSREKAAFLRVDHTENKPKTVPTSAPTYLFPALPLKPTGESSAGKQTSSTSQAPTGSRRGAGLGSRRKLKVEFAVMESEVVVENSRGIRGRGRWGVMGPGGVKGGEFEDSGGGGVFSLKDDVENDVAMLGGNRARFRQARLSLLGKPLNYKAHRRDMRYRRLQSRIYNFLERPKSWGSWFYHLAM</sequence>
<keyword evidence="4" id="KW-1185">Reference proteome</keyword>
<keyword evidence="2" id="KW-0732">Signal</keyword>
<evidence type="ECO:0000313" key="4">
    <source>
        <dbReference type="Proteomes" id="UP000762676"/>
    </source>
</evidence>
<feature type="compositionally biased region" description="Basic and acidic residues" evidence="1">
    <location>
        <begin position="122"/>
        <end position="145"/>
    </location>
</feature>
<evidence type="ECO:0000256" key="1">
    <source>
        <dbReference type="SAM" id="MobiDB-lite"/>
    </source>
</evidence>
<feature type="region of interest" description="Disordered" evidence="1">
    <location>
        <begin position="375"/>
        <end position="410"/>
    </location>
</feature>
<feature type="compositionally biased region" description="Low complexity" evidence="1">
    <location>
        <begin position="388"/>
        <end position="399"/>
    </location>
</feature>
<feature type="compositionally biased region" description="Polar residues" evidence="1">
    <location>
        <begin position="147"/>
        <end position="157"/>
    </location>
</feature>
<name>A0AAV4IFG4_9GAST</name>
<feature type="region of interest" description="Disordered" evidence="1">
    <location>
        <begin position="26"/>
        <end position="176"/>
    </location>
</feature>
<comment type="caution">
    <text evidence="3">The sequence shown here is derived from an EMBL/GenBank/DDBJ whole genome shotgun (WGS) entry which is preliminary data.</text>
</comment>
<reference evidence="3 4" key="1">
    <citation type="journal article" date="2021" name="Elife">
        <title>Chloroplast acquisition without the gene transfer in kleptoplastic sea slugs, Plakobranchus ocellatus.</title>
        <authorList>
            <person name="Maeda T."/>
            <person name="Takahashi S."/>
            <person name="Yoshida T."/>
            <person name="Shimamura S."/>
            <person name="Takaki Y."/>
            <person name="Nagai Y."/>
            <person name="Toyoda A."/>
            <person name="Suzuki Y."/>
            <person name="Arimoto A."/>
            <person name="Ishii H."/>
            <person name="Satoh N."/>
            <person name="Nishiyama T."/>
            <person name="Hasebe M."/>
            <person name="Maruyama T."/>
            <person name="Minagawa J."/>
            <person name="Obokata J."/>
            <person name="Shigenobu S."/>
        </authorList>
    </citation>
    <scope>NUCLEOTIDE SEQUENCE [LARGE SCALE GENOMIC DNA]</scope>
</reference>
<evidence type="ECO:0000256" key="2">
    <source>
        <dbReference type="SAM" id="SignalP"/>
    </source>
</evidence>
<evidence type="ECO:0000313" key="3">
    <source>
        <dbReference type="EMBL" id="GFS07242.1"/>
    </source>
</evidence>
<feature type="signal peptide" evidence="2">
    <location>
        <begin position="1"/>
        <end position="17"/>
    </location>
</feature>